<evidence type="ECO:0000256" key="7">
    <source>
        <dbReference type="PIRSR" id="PIRSR001235-1"/>
    </source>
</evidence>
<evidence type="ECO:0000256" key="1">
    <source>
        <dbReference type="ARBA" id="ARBA00001936"/>
    </source>
</evidence>
<protein>
    <submittedName>
        <fullName evidence="10">N-carbamoyl-L-amino acid hydrolase</fullName>
    </submittedName>
</protein>
<dbReference type="Pfam" id="PF07687">
    <property type="entry name" value="M20_dimer"/>
    <property type="match status" value="1"/>
</dbReference>
<feature type="binding site" evidence="7">
    <location>
        <position position="94"/>
    </location>
    <ligand>
        <name>Zn(2+)</name>
        <dbReference type="ChEBI" id="CHEBI:29105"/>
        <label>1</label>
    </ligand>
</feature>
<dbReference type="Proteomes" id="UP000253606">
    <property type="component" value="Chromosome"/>
</dbReference>
<dbReference type="AlphaFoldDB" id="A0A2Z5FY30"/>
<dbReference type="InterPro" id="IPR001261">
    <property type="entry name" value="ArgE/DapE_CS"/>
</dbReference>
<evidence type="ECO:0000259" key="9">
    <source>
        <dbReference type="Pfam" id="PF07687"/>
    </source>
</evidence>
<feature type="binding site" evidence="8">
    <location>
        <position position="287"/>
    </location>
    <ligand>
        <name>allantoate</name>
        <dbReference type="ChEBI" id="CHEBI:17536"/>
    </ligand>
</feature>
<dbReference type="PIRSF" id="PIRSF001235">
    <property type="entry name" value="Amidase_carbamoylase"/>
    <property type="match status" value="1"/>
</dbReference>
<dbReference type="InterPro" id="IPR010158">
    <property type="entry name" value="Amidase_Cbmase"/>
</dbReference>
<feature type="binding site" evidence="7">
    <location>
        <position position="381"/>
    </location>
    <ligand>
        <name>Zn(2+)</name>
        <dbReference type="ChEBI" id="CHEBI:29105"/>
        <label>2</label>
    </ligand>
</feature>
<dbReference type="NCBIfam" id="TIGR01879">
    <property type="entry name" value="hydantase"/>
    <property type="match status" value="1"/>
</dbReference>
<evidence type="ECO:0000256" key="3">
    <source>
        <dbReference type="ARBA" id="ARBA00011738"/>
    </source>
</evidence>
<dbReference type="Gene3D" id="3.30.70.360">
    <property type="match status" value="1"/>
</dbReference>
<keyword evidence="6" id="KW-0464">Manganese</keyword>
<dbReference type="RefSeq" id="WP_114207162.1">
    <property type="nucleotide sequence ID" value="NZ_CP030840.1"/>
</dbReference>
<evidence type="ECO:0000313" key="11">
    <source>
        <dbReference type="Proteomes" id="UP000253606"/>
    </source>
</evidence>
<dbReference type="PROSITE" id="PS00758">
    <property type="entry name" value="ARGE_DAPE_CPG2_1"/>
    <property type="match status" value="1"/>
</dbReference>
<reference evidence="10 11" key="1">
    <citation type="journal article" date="2018" name="Front. Microbiol.">
        <title>Hydrolytic Capabilities as a Key to Environmental Success: Chitinolytic and Cellulolytic Acidobacteria From Acidic Sub-arctic Soils and Boreal Peatlands.</title>
        <authorList>
            <person name="Belova S.E."/>
            <person name="Ravin N.V."/>
            <person name="Pankratov T.A."/>
            <person name="Rakitin A.L."/>
            <person name="Ivanova A.A."/>
            <person name="Beletsky A.V."/>
            <person name="Mardanov A.V."/>
            <person name="Sinninghe Damste J.S."/>
            <person name="Dedysh S.N."/>
        </authorList>
    </citation>
    <scope>NUCLEOTIDE SEQUENCE [LARGE SCALE GENOMIC DNA]</scope>
    <source>
        <strain evidence="10 11">SBC82</strain>
    </source>
</reference>
<feature type="binding site" evidence="7">
    <location>
        <position position="94"/>
    </location>
    <ligand>
        <name>Zn(2+)</name>
        <dbReference type="ChEBI" id="CHEBI:29105"/>
        <label>2</label>
    </ligand>
</feature>
<feature type="binding site" evidence="7">
    <location>
        <position position="127"/>
    </location>
    <ligand>
        <name>Zn(2+)</name>
        <dbReference type="ChEBI" id="CHEBI:29105"/>
        <label>2</label>
    </ligand>
</feature>
<proteinExistence type="inferred from homology"/>
<evidence type="ECO:0000256" key="2">
    <source>
        <dbReference type="ARBA" id="ARBA00006153"/>
    </source>
</evidence>
<dbReference type="NCBIfam" id="NF006775">
    <property type="entry name" value="PRK09290.2-5"/>
    <property type="match status" value="1"/>
</dbReference>
<keyword evidence="7" id="KW-0862">Zinc</keyword>
<keyword evidence="4 7" id="KW-0479">Metal-binding</keyword>
<dbReference type="Pfam" id="PF01546">
    <property type="entry name" value="Peptidase_M20"/>
    <property type="match status" value="1"/>
</dbReference>
<dbReference type="InterPro" id="IPR011650">
    <property type="entry name" value="Peptidase_M20_dimer"/>
</dbReference>
<evidence type="ECO:0000256" key="5">
    <source>
        <dbReference type="ARBA" id="ARBA00022801"/>
    </source>
</evidence>
<dbReference type="InterPro" id="IPR036264">
    <property type="entry name" value="Bact_exopeptidase_dim_dom"/>
</dbReference>
<keyword evidence="5 10" id="KW-0378">Hydrolase</keyword>
<dbReference type="SUPFAM" id="SSF55031">
    <property type="entry name" value="Bacterial exopeptidase dimerisation domain"/>
    <property type="match status" value="1"/>
</dbReference>
<dbReference type="SUPFAM" id="SSF53187">
    <property type="entry name" value="Zn-dependent exopeptidases"/>
    <property type="match status" value="1"/>
</dbReference>
<evidence type="ECO:0000313" key="10">
    <source>
        <dbReference type="EMBL" id="AXC11778.1"/>
    </source>
</evidence>
<feature type="domain" description="Peptidase M20 dimerisation" evidence="9">
    <location>
        <begin position="212"/>
        <end position="303"/>
    </location>
</feature>
<comment type="similarity">
    <text evidence="2">Belongs to the peptidase M20 family.</text>
</comment>
<dbReference type="Gene3D" id="3.40.630.10">
    <property type="entry name" value="Zn peptidases"/>
    <property type="match status" value="1"/>
</dbReference>
<dbReference type="EMBL" id="CP030840">
    <property type="protein sequence ID" value="AXC11778.1"/>
    <property type="molecule type" value="Genomic_DNA"/>
</dbReference>
<dbReference type="OrthoDB" id="9808195at2"/>
<dbReference type="GO" id="GO:0016813">
    <property type="term" value="F:hydrolase activity, acting on carbon-nitrogen (but not peptide) bonds, in linear amidines"/>
    <property type="evidence" value="ECO:0007669"/>
    <property type="project" value="InterPro"/>
</dbReference>
<name>A0A2Z5FY30_9BACT</name>
<evidence type="ECO:0000256" key="4">
    <source>
        <dbReference type="ARBA" id="ARBA00022723"/>
    </source>
</evidence>
<gene>
    <name evidence="10" type="ORF">ACPOL_2456</name>
</gene>
<comment type="subunit">
    <text evidence="3">Homodimer.</text>
</comment>
<keyword evidence="11" id="KW-1185">Reference proteome</keyword>
<comment type="cofactor">
    <cofactor evidence="7">
        <name>Zn(2+)</name>
        <dbReference type="ChEBI" id="CHEBI:29105"/>
    </cofactor>
    <text evidence="7">Binds 2 Zn(2+) ions per subunit.</text>
</comment>
<dbReference type="PANTHER" id="PTHR32494">
    <property type="entry name" value="ALLANTOATE DEIMINASE-RELATED"/>
    <property type="match status" value="1"/>
</dbReference>
<feature type="binding site" evidence="8">
    <location>
        <position position="274"/>
    </location>
    <ligand>
        <name>allantoate</name>
        <dbReference type="ChEBI" id="CHEBI:17536"/>
    </ligand>
</feature>
<dbReference type="KEGG" id="abas:ACPOL_2456"/>
<dbReference type="PANTHER" id="PTHR32494:SF19">
    <property type="entry name" value="ALLANTOATE DEIMINASE-RELATED"/>
    <property type="match status" value="1"/>
</dbReference>
<organism evidence="10 11">
    <name type="scientific">Acidisarcina polymorpha</name>
    <dbReference type="NCBI Taxonomy" id="2211140"/>
    <lineage>
        <taxon>Bacteria</taxon>
        <taxon>Pseudomonadati</taxon>
        <taxon>Acidobacteriota</taxon>
        <taxon>Terriglobia</taxon>
        <taxon>Terriglobales</taxon>
        <taxon>Acidobacteriaceae</taxon>
        <taxon>Acidisarcina</taxon>
    </lineage>
</organism>
<comment type="cofactor">
    <cofactor evidence="1">
        <name>Mn(2+)</name>
        <dbReference type="ChEBI" id="CHEBI:29035"/>
    </cofactor>
</comment>
<feature type="binding site" evidence="8">
    <location>
        <position position="215"/>
    </location>
    <ligand>
        <name>allantoate</name>
        <dbReference type="ChEBI" id="CHEBI:17536"/>
    </ligand>
</feature>
<dbReference type="CDD" id="cd03884">
    <property type="entry name" value="M20_bAS"/>
    <property type="match status" value="1"/>
</dbReference>
<dbReference type="GO" id="GO:0046872">
    <property type="term" value="F:metal ion binding"/>
    <property type="evidence" value="ECO:0007669"/>
    <property type="project" value="UniProtKB-KW"/>
</dbReference>
<feature type="binding site" evidence="7">
    <location>
        <position position="190"/>
    </location>
    <ligand>
        <name>Zn(2+)</name>
        <dbReference type="ChEBI" id="CHEBI:29105"/>
        <label>1</label>
    </ligand>
</feature>
<sequence length="416" mass="44674">MKSTASFRAHKVVEACQEIAGFSDNPAYLVRTYLSPATRRVHDFLRSWMDRLGMRPSIDAVGNLRGLYPGKRQNAGRLLIGSHIDTVPNAGAFDGVLGVIMGLALIEGLEADRLDYDIEIVAFSEEEGVRFGVPFIGSRALIGDIDAPLLQLTDPRGVSVAQAMESFGLNLSELHAALLNPATFAFLEFHIEQGPVLDQLNAPLGIVEAIAGQSRYELTFHGKANHAGTTPMSLRHDALTGAAEWIGAVEQQARITNGLVATVGRLEVTPGATNVIPSEVRLSLDLRHTDDATRHAAADDMEANGRQIASTRGLQLSLQKKLDQPAIPLDRGLRDSLAAAVAATGRDGHRMNSGAGHDAMVLARKLPSAMLFLRSPAGISHHPDETVLVEDVQAALDAGLYFLKHLNPPPTVQKNL</sequence>
<evidence type="ECO:0000256" key="6">
    <source>
        <dbReference type="ARBA" id="ARBA00023211"/>
    </source>
</evidence>
<accession>A0A2Z5FY30</accession>
<evidence type="ECO:0000256" key="8">
    <source>
        <dbReference type="PIRSR" id="PIRSR001235-2"/>
    </source>
</evidence>
<feature type="binding site" evidence="7">
    <location>
        <position position="83"/>
    </location>
    <ligand>
        <name>Zn(2+)</name>
        <dbReference type="ChEBI" id="CHEBI:29105"/>
        <label>1</label>
    </ligand>
</feature>
<dbReference type="InterPro" id="IPR002933">
    <property type="entry name" value="Peptidase_M20"/>
</dbReference>